<proteinExistence type="predicted"/>
<keyword evidence="2" id="KW-1185">Reference proteome</keyword>
<gene>
    <name evidence="1" type="ORF">J2S44_002806</name>
</gene>
<dbReference type="AlphaFoldDB" id="A0AAE4CR79"/>
<sequence>MESAKLTTALGYAVGDRLTIFAEAFETRVKRVNARRLTVEWPWREVDPDSENLWDGTLGFARDSDAYDWRNTPWRLEPNPEELEPGGSCFVGVPMTEVIVTGIEKYDPPADFGFLPRPEYVMELVPKDLVDDGEAGYVIYLNGNEPFEIEKVESLA</sequence>
<dbReference type="Proteomes" id="UP001183629">
    <property type="component" value="Unassembled WGS sequence"/>
</dbReference>
<evidence type="ECO:0000313" key="2">
    <source>
        <dbReference type="Proteomes" id="UP001183629"/>
    </source>
</evidence>
<organism evidence="1 2">
    <name type="scientific">Catenuloplanes niger</name>
    <dbReference type="NCBI Taxonomy" id="587534"/>
    <lineage>
        <taxon>Bacteria</taxon>
        <taxon>Bacillati</taxon>
        <taxon>Actinomycetota</taxon>
        <taxon>Actinomycetes</taxon>
        <taxon>Micromonosporales</taxon>
        <taxon>Micromonosporaceae</taxon>
        <taxon>Catenuloplanes</taxon>
    </lineage>
</organism>
<accession>A0AAE4CR79</accession>
<reference evidence="1 2" key="1">
    <citation type="submission" date="2023-07" db="EMBL/GenBank/DDBJ databases">
        <title>Sequencing the genomes of 1000 actinobacteria strains.</title>
        <authorList>
            <person name="Klenk H.-P."/>
        </authorList>
    </citation>
    <scope>NUCLEOTIDE SEQUENCE [LARGE SCALE GENOMIC DNA]</scope>
    <source>
        <strain evidence="1 2">DSM 44711</strain>
    </source>
</reference>
<dbReference type="EMBL" id="JAVDYC010000001">
    <property type="protein sequence ID" value="MDR7322556.1"/>
    <property type="molecule type" value="Genomic_DNA"/>
</dbReference>
<name>A0AAE4CR79_9ACTN</name>
<protein>
    <submittedName>
        <fullName evidence="1">Uncharacterized protein</fullName>
    </submittedName>
</protein>
<dbReference type="RefSeq" id="WP_310413118.1">
    <property type="nucleotide sequence ID" value="NZ_JAVDYC010000001.1"/>
</dbReference>
<evidence type="ECO:0000313" key="1">
    <source>
        <dbReference type="EMBL" id="MDR7322556.1"/>
    </source>
</evidence>
<comment type="caution">
    <text evidence="1">The sequence shown here is derived from an EMBL/GenBank/DDBJ whole genome shotgun (WGS) entry which is preliminary data.</text>
</comment>